<feature type="transmembrane region" description="Helical" evidence="2">
    <location>
        <begin position="6"/>
        <end position="24"/>
    </location>
</feature>
<dbReference type="Proteomes" id="UP001146067">
    <property type="component" value="Unassembled WGS sequence"/>
</dbReference>
<gene>
    <name evidence="3" type="ORF">O1R50_05860</name>
</gene>
<keyword evidence="4" id="KW-1185">Reference proteome</keyword>
<keyword evidence="2" id="KW-0812">Transmembrane</keyword>
<name>A0A9X3P6G3_9ACTN</name>
<evidence type="ECO:0000313" key="4">
    <source>
        <dbReference type="Proteomes" id="UP001146067"/>
    </source>
</evidence>
<accession>A0A9X3P6G3</accession>
<feature type="compositionally biased region" description="Basic and acidic residues" evidence="1">
    <location>
        <begin position="54"/>
        <end position="65"/>
    </location>
</feature>
<feature type="region of interest" description="Disordered" evidence="1">
    <location>
        <begin position="26"/>
        <end position="74"/>
    </location>
</feature>
<organism evidence="3 4">
    <name type="scientific">Glycomyces luteolus</name>
    <dbReference type="NCBI Taxonomy" id="2670330"/>
    <lineage>
        <taxon>Bacteria</taxon>
        <taxon>Bacillati</taxon>
        <taxon>Actinomycetota</taxon>
        <taxon>Actinomycetes</taxon>
        <taxon>Glycomycetales</taxon>
        <taxon>Glycomycetaceae</taxon>
        <taxon>Glycomyces</taxon>
    </lineage>
</organism>
<protein>
    <submittedName>
        <fullName evidence="3">Uncharacterized protein</fullName>
    </submittedName>
</protein>
<keyword evidence="2" id="KW-0472">Membrane</keyword>
<evidence type="ECO:0000313" key="3">
    <source>
        <dbReference type="EMBL" id="MDA1359137.1"/>
    </source>
</evidence>
<dbReference type="AlphaFoldDB" id="A0A9X3P6G3"/>
<evidence type="ECO:0000256" key="1">
    <source>
        <dbReference type="SAM" id="MobiDB-lite"/>
    </source>
</evidence>
<keyword evidence="2" id="KW-1133">Transmembrane helix</keyword>
<evidence type="ECO:0000256" key="2">
    <source>
        <dbReference type="SAM" id="Phobius"/>
    </source>
</evidence>
<reference evidence="3" key="1">
    <citation type="submission" date="2022-12" db="EMBL/GenBank/DDBJ databases">
        <title>Gycomyces niveus sp.nov.,a novel actinomycete isolated from soil in Shouguan.</title>
        <authorList>
            <person name="Yang X."/>
        </authorList>
    </citation>
    <scope>NUCLEOTIDE SEQUENCE</scope>
    <source>
        <strain evidence="3">NEAU-A15</strain>
    </source>
</reference>
<dbReference type="EMBL" id="JAPZVP010000004">
    <property type="protein sequence ID" value="MDA1359137.1"/>
    <property type="molecule type" value="Genomic_DNA"/>
</dbReference>
<comment type="caution">
    <text evidence="3">The sequence shown here is derived from an EMBL/GenBank/DDBJ whole genome shotgun (WGS) entry which is preliminary data.</text>
</comment>
<sequence length="74" mass="7439">MVELVLAGAIIGAACVAAVVTSVLDRRRRRRRRGAGPGGATSGEPIPSGWTANDAERGTDGERADPAAGAAAVR</sequence>
<proteinExistence type="predicted"/>
<dbReference type="RefSeq" id="WP_270108970.1">
    <property type="nucleotide sequence ID" value="NZ_JAPZVP010000004.1"/>
</dbReference>